<keyword evidence="2" id="KW-0378">Hydrolase</keyword>
<protein>
    <recommendedName>
        <fullName evidence="5">Peptidase C-terminal archaeal/bacterial domain-containing protein</fullName>
    </recommendedName>
</protein>
<evidence type="ECO:0000259" key="5">
    <source>
        <dbReference type="Pfam" id="PF04151"/>
    </source>
</evidence>
<dbReference type="AlphaFoldDB" id="A0A545TAA3"/>
<dbReference type="OrthoDB" id="68195at2"/>
<evidence type="ECO:0000256" key="2">
    <source>
        <dbReference type="ARBA" id="ARBA00022801"/>
    </source>
</evidence>
<keyword evidence="1" id="KW-0645">Protease</keyword>
<dbReference type="GO" id="GO:0008233">
    <property type="term" value="F:peptidase activity"/>
    <property type="evidence" value="ECO:0007669"/>
    <property type="project" value="UniProtKB-KW"/>
</dbReference>
<evidence type="ECO:0000256" key="1">
    <source>
        <dbReference type="ARBA" id="ARBA00022670"/>
    </source>
</evidence>
<dbReference type="Pfam" id="PF04151">
    <property type="entry name" value="PPC"/>
    <property type="match status" value="1"/>
</dbReference>
<evidence type="ECO:0000313" key="6">
    <source>
        <dbReference type="EMBL" id="TQV74134.1"/>
    </source>
</evidence>
<dbReference type="Gene3D" id="2.60.120.260">
    <property type="entry name" value="Galactose-binding domain-like"/>
    <property type="match status" value="1"/>
</dbReference>
<keyword evidence="3" id="KW-0865">Zymogen</keyword>
<reference evidence="6 7" key="1">
    <citation type="submission" date="2019-06" db="EMBL/GenBank/DDBJ databases">
        <title>Draft genome of Aliikangiella marina GYP-15.</title>
        <authorList>
            <person name="Wang G."/>
        </authorList>
    </citation>
    <scope>NUCLEOTIDE SEQUENCE [LARGE SCALE GENOMIC DNA]</scope>
    <source>
        <strain evidence="6 7">GYP-15</strain>
    </source>
</reference>
<gene>
    <name evidence="6" type="ORF">FLL45_12620</name>
</gene>
<dbReference type="Gene3D" id="2.60.120.380">
    <property type="match status" value="1"/>
</dbReference>
<evidence type="ECO:0000313" key="7">
    <source>
        <dbReference type="Proteomes" id="UP000317839"/>
    </source>
</evidence>
<accession>A0A545TAA3</accession>
<evidence type="ECO:0000256" key="4">
    <source>
        <dbReference type="SAM" id="MobiDB-lite"/>
    </source>
</evidence>
<dbReference type="Proteomes" id="UP000317839">
    <property type="component" value="Unassembled WGS sequence"/>
</dbReference>
<organism evidence="6 7">
    <name type="scientific">Aliikangiella marina</name>
    <dbReference type="NCBI Taxonomy" id="1712262"/>
    <lineage>
        <taxon>Bacteria</taxon>
        <taxon>Pseudomonadati</taxon>
        <taxon>Pseudomonadota</taxon>
        <taxon>Gammaproteobacteria</taxon>
        <taxon>Oceanospirillales</taxon>
        <taxon>Pleioneaceae</taxon>
        <taxon>Aliikangiella</taxon>
    </lineage>
</organism>
<feature type="domain" description="Peptidase C-terminal archaeal/bacterial" evidence="5">
    <location>
        <begin position="84"/>
        <end position="149"/>
    </location>
</feature>
<proteinExistence type="predicted"/>
<comment type="caution">
    <text evidence="6">The sequence shown here is derived from an EMBL/GenBank/DDBJ whole genome shotgun (WGS) entry which is preliminary data.</text>
</comment>
<evidence type="ECO:0000256" key="3">
    <source>
        <dbReference type="ARBA" id="ARBA00023145"/>
    </source>
</evidence>
<sequence length="344" mass="35504">MAYNCSPSCTRINWWSNPNKTRNGAAMGTTTRHDNARVLNLTAATMAGFKGGTTPPPPPPGGNELENGVAVNNLSGSQGTQLNYTMDIPTGASNLSFQTSGGSGDADLYVKFGSAPTTSSYDCRPWRNGNNETCDFASPQTGTYYVMINGYSSFSGVSLVGNYTEGSTPPPSSCDVEESFESGMGGWTTGGSCSTGTFISGSPTEVVNSGVTTQVGGAQDGSNALYTQPNSSAGRDDVDGGECTTTSPIYNVSANSNVSLHYFHGQRDAGDDAGDGFNLEVSVNGGSYSSLVSIGDVQSNAAWTQESFTANAGDTLQFRVRVADASGGGDLIEAGIDNLQVCPQ</sequence>
<feature type="compositionally biased region" description="Polar residues" evidence="4">
    <location>
        <begin position="218"/>
        <end position="233"/>
    </location>
</feature>
<dbReference type="GO" id="GO:0006508">
    <property type="term" value="P:proteolysis"/>
    <property type="evidence" value="ECO:0007669"/>
    <property type="project" value="UniProtKB-KW"/>
</dbReference>
<dbReference type="InterPro" id="IPR007280">
    <property type="entry name" value="Peptidase_C_arc/bac"/>
</dbReference>
<dbReference type="EMBL" id="VIKR01000003">
    <property type="protein sequence ID" value="TQV74134.1"/>
    <property type="molecule type" value="Genomic_DNA"/>
</dbReference>
<name>A0A545TAA3_9GAMM</name>
<keyword evidence="7" id="KW-1185">Reference proteome</keyword>
<dbReference type="FunFam" id="2.60.120.380:FF:000013">
    <property type="entry name" value="Alkaline serine protease"/>
    <property type="match status" value="1"/>
</dbReference>
<feature type="region of interest" description="Disordered" evidence="4">
    <location>
        <begin position="218"/>
        <end position="241"/>
    </location>
</feature>